<organism evidence="2 3">
    <name type="scientific">Cajanus cajan</name>
    <name type="common">Pigeon pea</name>
    <name type="synonym">Cajanus indicus</name>
    <dbReference type="NCBI Taxonomy" id="3821"/>
    <lineage>
        <taxon>Eukaryota</taxon>
        <taxon>Viridiplantae</taxon>
        <taxon>Streptophyta</taxon>
        <taxon>Embryophyta</taxon>
        <taxon>Tracheophyta</taxon>
        <taxon>Spermatophyta</taxon>
        <taxon>Magnoliopsida</taxon>
        <taxon>eudicotyledons</taxon>
        <taxon>Gunneridae</taxon>
        <taxon>Pentapetalae</taxon>
        <taxon>rosids</taxon>
        <taxon>fabids</taxon>
        <taxon>Fabales</taxon>
        <taxon>Fabaceae</taxon>
        <taxon>Papilionoideae</taxon>
        <taxon>50 kb inversion clade</taxon>
        <taxon>NPAAA clade</taxon>
        <taxon>indigoferoid/millettioid clade</taxon>
        <taxon>Phaseoleae</taxon>
        <taxon>Cajanus</taxon>
    </lineage>
</organism>
<feature type="domain" description="Reverse transcriptase zinc-binding" evidence="1">
    <location>
        <begin position="57"/>
        <end position="132"/>
    </location>
</feature>
<name>A0A151S770_CAJCA</name>
<proteinExistence type="predicted"/>
<dbReference type="Proteomes" id="UP000075243">
    <property type="component" value="Unassembled WGS sequence"/>
</dbReference>
<keyword evidence="3" id="KW-1185">Reference proteome</keyword>
<reference evidence="2" key="1">
    <citation type="journal article" date="2012" name="Nat. Biotechnol.">
        <title>Draft genome sequence of pigeonpea (Cajanus cajan), an orphan legume crop of resource-poor farmers.</title>
        <authorList>
            <person name="Varshney R.K."/>
            <person name="Chen W."/>
            <person name="Li Y."/>
            <person name="Bharti A.K."/>
            <person name="Saxena R.K."/>
            <person name="Schlueter J.A."/>
            <person name="Donoghue M.T."/>
            <person name="Azam S."/>
            <person name="Fan G."/>
            <person name="Whaley A.M."/>
            <person name="Farmer A.D."/>
            <person name="Sheridan J."/>
            <person name="Iwata A."/>
            <person name="Tuteja R."/>
            <person name="Penmetsa R.V."/>
            <person name="Wu W."/>
            <person name="Upadhyaya H.D."/>
            <person name="Yang S.P."/>
            <person name="Shah T."/>
            <person name="Saxena K.B."/>
            <person name="Michael T."/>
            <person name="McCombie W.R."/>
            <person name="Yang B."/>
            <person name="Zhang G."/>
            <person name="Yang H."/>
            <person name="Wang J."/>
            <person name="Spillane C."/>
            <person name="Cook D.R."/>
            <person name="May G.D."/>
            <person name="Xu X."/>
            <person name="Jackson S.A."/>
        </authorList>
    </citation>
    <scope>NUCLEOTIDE SEQUENCE [LARGE SCALE GENOMIC DNA]</scope>
</reference>
<accession>A0A151S770</accession>
<protein>
    <recommendedName>
        <fullName evidence="1">Reverse transcriptase zinc-binding domain-containing protein</fullName>
    </recommendedName>
</protein>
<gene>
    <name evidence="2" type="ORF">KK1_027648</name>
</gene>
<dbReference type="InterPro" id="IPR026960">
    <property type="entry name" value="RVT-Znf"/>
</dbReference>
<dbReference type="Gramene" id="C.cajan_27289.t">
    <property type="protein sequence ID" value="C.cajan_27289.t.cds1"/>
    <property type="gene ID" value="C.cajan_27289"/>
</dbReference>
<evidence type="ECO:0000313" key="2">
    <source>
        <dbReference type="EMBL" id="KYP50591.1"/>
    </source>
</evidence>
<evidence type="ECO:0000259" key="1">
    <source>
        <dbReference type="Pfam" id="PF13966"/>
    </source>
</evidence>
<dbReference type="AlphaFoldDB" id="A0A151S770"/>
<evidence type="ECO:0000313" key="3">
    <source>
        <dbReference type="Proteomes" id="UP000075243"/>
    </source>
</evidence>
<dbReference type="EMBL" id="KQ483452">
    <property type="protein sequence ID" value="KYP50591.1"/>
    <property type="molecule type" value="Genomic_DNA"/>
</dbReference>
<sequence length="133" mass="15073">MSYFICISILIIPPIILQKFPFLLKDVSVASDLGFDQPVWHPTSCGILSLKAASIYVCSPDSTITWAKCLWSSSIPLSRSCLVQRLLQYRLPIVDQLRPISMVLVSICGLCELFDESLKHLFLRCKFAYSLWT</sequence>
<dbReference type="Pfam" id="PF13966">
    <property type="entry name" value="zf-RVT"/>
    <property type="match status" value="1"/>
</dbReference>